<feature type="region of interest" description="Disordered" evidence="1">
    <location>
        <begin position="119"/>
        <end position="179"/>
    </location>
</feature>
<evidence type="ECO:0000256" key="1">
    <source>
        <dbReference type="SAM" id="MobiDB-lite"/>
    </source>
</evidence>
<feature type="region of interest" description="Disordered" evidence="1">
    <location>
        <begin position="241"/>
        <end position="297"/>
    </location>
</feature>
<organism evidence="2">
    <name type="scientific">freshwater metagenome</name>
    <dbReference type="NCBI Taxonomy" id="449393"/>
    <lineage>
        <taxon>unclassified sequences</taxon>
        <taxon>metagenomes</taxon>
        <taxon>ecological metagenomes</taxon>
    </lineage>
</organism>
<evidence type="ECO:0000313" key="2">
    <source>
        <dbReference type="EMBL" id="CAB4883093.1"/>
    </source>
</evidence>
<dbReference type="AlphaFoldDB" id="A0A6J7EUM9"/>
<feature type="compositionally biased region" description="Basic residues" evidence="1">
    <location>
        <begin position="283"/>
        <end position="297"/>
    </location>
</feature>
<reference evidence="2" key="1">
    <citation type="submission" date="2020-05" db="EMBL/GenBank/DDBJ databases">
        <authorList>
            <person name="Chiriac C."/>
            <person name="Salcher M."/>
            <person name="Ghai R."/>
            <person name="Kavagutti S V."/>
        </authorList>
    </citation>
    <scope>NUCLEOTIDE SEQUENCE</scope>
</reference>
<proteinExistence type="predicted"/>
<sequence length="297" mass="31576">MRFRYTAALLALGAMFLAPGAAWASEDEATTRPAETVLPAICDYSAGECPIVFDPATDKCVISRRWVWVGREGQWTIMEWTVGDNPELDAAVSAANDQWTQWIVKGDIASIDEACGFKQPAEPEAPAPRPDSEVPTDAGTDTPPSEPGSGGEGSEEPPPTGTPEPDGGDLNQTGLPLIPAECNQGDGRYVCPDGNPPYGCWAIEVNARVVGICIDPPIDQPDPAISLCEWEPTSCERVVESGPASVASGQPKPQKPKVVNKKAAGKRRAATKRKAAKNPAPRKSPKSGKRKPKASRR</sequence>
<accession>A0A6J7EUM9</accession>
<protein>
    <submittedName>
        <fullName evidence="2">Unannotated protein</fullName>
    </submittedName>
</protein>
<gene>
    <name evidence="2" type="ORF">UFOPK3444_01632</name>
</gene>
<feature type="compositionally biased region" description="Basic residues" evidence="1">
    <location>
        <begin position="254"/>
        <end position="276"/>
    </location>
</feature>
<dbReference type="EMBL" id="CAFBLU010000057">
    <property type="protein sequence ID" value="CAB4883093.1"/>
    <property type="molecule type" value="Genomic_DNA"/>
</dbReference>
<name>A0A6J7EUM9_9ZZZZ</name>